<keyword evidence="2 5" id="KW-0547">Nucleotide-binding</keyword>
<feature type="coiled-coil region" evidence="8">
    <location>
        <begin position="164"/>
        <end position="198"/>
    </location>
</feature>
<dbReference type="PROSITE" id="PS51705">
    <property type="entry name" value="G_HFLX"/>
    <property type="match status" value="1"/>
</dbReference>
<dbReference type="Gene3D" id="6.10.250.2860">
    <property type="match status" value="1"/>
</dbReference>
<dbReference type="RefSeq" id="WP_220161053.1">
    <property type="nucleotide sequence ID" value="NZ_CP080507.1"/>
</dbReference>
<comment type="subunit">
    <text evidence="5">Monomer. Associates with the 50S ribosomal subunit.</text>
</comment>
<dbReference type="Proteomes" id="UP000825051">
    <property type="component" value="Chromosome"/>
</dbReference>
<keyword evidence="3 7" id="KW-0460">Magnesium</keyword>
<evidence type="ECO:0000256" key="6">
    <source>
        <dbReference type="PIRSR" id="PIRSR006809-1"/>
    </source>
</evidence>
<dbReference type="InterPro" id="IPR006073">
    <property type="entry name" value="GTP-bd"/>
</dbReference>
<dbReference type="SUPFAM" id="SSF52540">
    <property type="entry name" value="P-loop containing nucleoside triphosphate hydrolases"/>
    <property type="match status" value="1"/>
</dbReference>
<dbReference type="KEGG" id="ole:K0B96_11565"/>
<dbReference type="Gene3D" id="3.40.50.11060">
    <property type="entry name" value="GTPase HflX, N-terminal domain"/>
    <property type="match status" value="1"/>
</dbReference>
<dbReference type="AlphaFoldDB" id="A0A8F9XKD1"/>
<organism evidence="10 11">
    <name type="scientific">Horticoccus luteus</name>
    <dbReference type="NCBI Taxonomy" id="2862869"/>
    <lineage>
        <taxon>Bacteria</taxon>
        <taxon>Pseudomonadati</taxon>
        <taxon>Verrucomicrobiota</taxon>
        <taxon>Opitutia</taxon>
        <taxon>Opitutales</taxon>
        <taxon>Opitutaceae</taxon>
        <taxon>Horticoccus</taxon>
    </lineage>
</organism>
<dbReference type="GO" id="GO:0005737">
    <property type="term" value="C:cytoplasm"/>
    <property type="evidence" value="ECO:0007669"/>
    <property type="project" value="UniProtKB-SubCell"/>
</dbReference>
<sequence length="427" mass="47121">MADFLESKSTNLQRAFLIGVQTSDMPDGEGTELLAELRELVENLGITVTRAVLVNLRSPTPATLLGSGKTTELIDLAHEDEADVIVIDETLSPAQQRNWEKQSEIAVIDRQEVILEVFADRAHTREAVLQVALARMEYSLPRLTRAWTHLSRQRGKGSLGGEGETQLEQDRRIVRDRITRLKAELIEVRQQRDVQRRRRLRVPVPTAAIVGYTNAGKSSLLNALTGAHVLAENKLFATLDPTTRQLLLRGNQKLLVTDTVGFIRRLPHGLVEAFKATLEEVVVADFLIHVLDLTNPNFAKHHATTLAVLDELGATGKTILTVFNKDDAATDALRSQARGLAPDALFVSAKTGAGLPALEDHCVELIANTLASTELLVPHERYDVIARLHSLGDVQEQEHRDDGVYLRGRFPATQAGLFGPFVLAPKR</sequence>
<feature type="domain" description="Hflx-type G" evidence="9">
    <location>
        <begin position="205"/>
        <end position="370"/>
    </location>
</feature>
<accession>A0A8F9XKD1</accession>
<evidence type="ECO:0000313" key="11">
    <source>
        <dbReference type="Proteomes" id="UP000825051"/>
    </source>
</evidence>
<proteinExistence type="inferred from homology"/>
<evidence type="ECO:0000256" key="2">
    <source>
        <dbReference type="ARBA" id="ARBA00022741"/>
    </source>
</evidence>
<dbReference type="Pfam" id="PF13167">
    <property type="entry name" value="GTP-bdg_N"/>
    <property type="match status" value="1"/>
</dbReference>
<dbReference type="PANTHER" id="PTHR10229:SF0">
    <property type="entry name" value="GTP-BINDING PROTEIN 6-RELATED"/>
    <property type="match status" value="1"/>
</dbReference>
<dbReference type="GO" id="GO:0043022">
    <property type="term" value="F:ribosome binding"/>
    <property type="evidence" value="ECO:0007669"/>
    <property type="project" value="TreeGrafter"/>
</dbReference>
<dbReference type="EMBL" id="CP080507">
    <property type="protein sequence ID" value="QYM77949.1"/>
    <property type="molecule type" value="Genomic_DNA"/>
</dbReference>
<feature type="binding site" evidence="6">
    <location>
        <begin position="211"/>
        <end position="218"/>
    </location>
    <ligand>
        <name>GTP</name>
        <dbReference type="ChEBI" id="CHEBI:37565"/>
    </ligand>
</feature>
<dbReference type="PANTHER" id="PTHR10229">
    <property type="entry name" value="GTP-BINDING PROTEIN HFLX"/>
    <property type="match status" value="1"/>
</dbReference>
<dbReference type="HAMAP" id="MF_00900">
    <property type="entry name" value="GTPase_HflX"/>
    <property type="match status" value="1"/>
</dbReference>
<evidence type="ECO:0000256" key="8">
    <source>
        <dbReference type="SAM" id="Coils"/>
    </source>
</evidence>
<evidence type="ECO:0000313" key="10">
    <source>
        <dbReference type="EMBL" id="QYM77949.1"/>
    </source>
</evidence>
<reference evidence="10" key="1">
    <citation type="submission" date="2021-08" db="EMBL/GenBank/DDBJ databases">
        <title>Genome of a novel bacterium of the phylum Verrucomicrobia, Oleiharenicola sp. KSB-15.</title>
        <authorList>
            <person name="Chung J.-H."/>
            <person name="Ahn J.-H."/>
            <person name="Yoon Y."/>
            <person name="Kim D.-Y."/>
            <person name="An S.-H."/>
            <person name="Park I."/>
            <person name="Yeon J."/>
        </authorList>
    </citation>
    <scope>NUCLEOTIDE SEQUENCE</scope>
    <source>
        <strain evidence="10">KSB-15</strain>
    </source>
</reference>
<comment type="similarity">
    <text evidence="5">Belongs to the TRAFAC class OBG-HflX-like GTPase superfamily. HflX GTPase family.</text>
</comment>
<comment type="cofactor">
    <cofactor evidence="7">
        <name>Mg(2+)</name>
        <dbReference type="ChEBI" id="CHEBI:18420"/>
    </cofactor>
</comment>
<keyword evidence="1 7" id="KW-0479">Metal-binding</keyword>
<gene>
    <name evidence="5 10" type="primary">hflX</name>
    <name evidence="10" type="ORF">K0B96_11565</name>
</gene>
<dbReference type="GO" id="GO:0046872">
    <property type="term" value="F:metal ion binding"/>
    <property type="evidence" value="ECO:0007669"/>
    <property type="project" value="UniProtKB-KW"/>
</dbReference>
<name>A0A8F9XKD1_9BACT</name>
<evidence type="ECO:0000256" key="3">
    <source>
        <dbReference type="ARBA" id="ARBA00022842"/>
    </source>
</evidence>
<evidence type="ECO:0000259" key="9">
    <source>
        <dbReference type="PROSITE" id="PS51705"/>
    </source>
</evidence>
<dbReference type="NCBIfam" id="TIGR03156">
    <property type="entry name" value="GTP_HflX"/>
    <property type="match status" value="1"/>
</dbReference>
<feature type="binding site" evidence="7">
    <location>
        <position position="218"/>
    </location>
    <ligand>
        <name>Mg(2+)</name>
        <dbReference type="ChEBI" id="CHEBI:18420"/>
    </ligand>
</feature>
<dbReference type="Pfam" id="PF01926">
    <property type="entry name" value="MMR_HSR1"/>
    <property type="match status" value="1"/>
</dbReference>
<comment type="function">
    <text evidence="5">GTPase that associates with the 50S ribosomal subunit and may have a role during protein synthesis or ribosome biogenesis.</text>
</comment>
<dbReference type="CDD" id="cd01878">
    <property type="entry name" value="HflX"/>
    <property type="match status" value="1"/>
</dbReference>
<protein>
    <recommendedName>
        <fullName evidence="5">GTPase HflX</fullName>
    </recommendedName>
    <alternativeName>
        <fullName evidence="5">GTP-binding protein HflX</fullName>
    </alternativeName>
</protein>
<dbReference type="InterPro" id="IPR042108">
    <property type="entry name" value="GTPase_HflX_N_sf"/>
</dbReference>
<keyword evidence="5" id="KW-0963">Cytoplasm</keyword>
<keyword evidence="8" id="KW-0175">Coiled coil</keyword>
<keyword evidence="11" id="KW-1185">Reference proteome</keyword>
<dbReference type="InterPro" id="IPR016496">
    <property type="entry name" value="GTPase_HflX"/>
</dbReference>
<keyword evidence="4 5" id="KW-0342">GTP-binding</keyword>
<dbReference type="PRINTS" id="PR00326">
    <property type="entry name" value="GTP1OBG"/>
</dbReference>
<comment type="subcellular location">
    <subcellularLocation>
        <location evidence="5">Cytoplasm</location>
    </subcellularLocation>
    <text evidence="5">May associate with membranes.</text>
</comment>
<feature type="binding site" evidence="6">
    <location>
        <begin position="324"/>
        <end position="327"/>
    </location>
    <ligand>
        <name>GTP</name>
        <dbReference type="ChEBI" id="CHEBI:37565"/>
    </ligand>
</feature>
<feature type="binding site" evidence="6">
    <location>
        <begin position="258"/>
        <end position="261"/>
    </location>
    <ligand>
        <name>GTP</name>
        <dbReference type="ChEBI" id="CHEBI:37565"/>
    </ligand>
</feature>
<dbReference type="Pfam" id="PF16360">
    <property type="entry name" value="GTP-bdg_M"/>
    <property type="match status" value="1"/>
</dbReference>
<feature type="binding site" evidence="6">
    <location>
        <begin position="348"/>
        <end position="350"/>
    </location>
    <ligand>
        <name>GTP</name>
        <dbReference type="ChEBI" id="CHEBI:37565"/>
    </ligand>
</feature>
<dbReference type="InterPro" id="IPR025121">
    <property type="entry name" value="GTPase_HflX_N"/>
</dbReference>
<evidence type="ECO:0000256" key="1">
    <source>
        <dbReference type="ARBA" id="ARBA00022723"/>
    </source>
</evidence>
<evidence type="ECO:0000256" key="4">
    <source>
        <dbReference type="ARBA" id="ARBA00023134"/>
    </source>
</evidence>
<dbReference type="Gene3D" id="3.40.50.300">
    <property type="entry name" value="P-loop containing nucleotide triphosphate hydrolases"/>
    <property type="match status" value="1"/>
</dbReference>
<feature type="binding site" evidence="6">
    <location>
        <begin position="236"/>
        <end position="240"/>
    </location>
    <ligand>
        <name>GTP</name>
        <dbReference type="ChEBI" id="CHEBI:37565"/>
    </ligand>
</feature>
<dbReference type="GO" id="GO:0003924">
    <property type="term" value="F:GTPase activity"/>
    <property type="evidence" value="ECO:0007669"/>
    <property type="project" value="UniProtKB-UniRule"/>
</dbReference>
<dbReference type="InterPro" id="IPR030394">
    <property type="entry name" value="G_HFLX_dom"/>
</dbReference>
<dbReference type="InterPro" id="IPR032305">
    <property type="entry name" value="GTP-bd_M"/>
</dbReference>
<dbReference type="PIRSF" id="PIRSF006809">
    <property type="entry name" value="GTP-binding_hflX_prd"/>
    <property type="match status" value="1"/>
</dbReference>
<feature type="binding site" evidence="7">
    <location>
        <position position="238"/>
    </location>
    <ligand>
        <name>Mg(2+)</name>
        <dbReference type="ChEBI" id="CHEBI:18420"/>
    </ligand>
</feature>
<evidence type="ECO:0000256" key="5">
    <source>
        <dbReference type="HAMAP-Rule" id="MF_00900"/>
    </source>
</evidence>
<evidence type="ECO:0000256" key="7">
    <source>
        <dbReference type="PIRSR" id="PIRSR006809-2"/>
    </source>
</evidence>
<dbReference type="InterPro" id="IPR027417">
    <property type="entry name" value="P-loop_NTPase"/>
</dbReference>
<dbReference type="GO" id="GO:0005525">
    <property type="term" value="F:GTP binding"/>
    <property type="evidence" value="ECO:0007669"/>
    <property type="project" value="UniProtKB-UniRule"/>
</dbReference>